<evidence type="ECO:0000256" key="4">
    <source>
        <dbReference type="ARBA" id="ARBA00023306"/>
    </source>
</evidence>
<dbReference type="PANTHER" id="PTHR34298">
    <property type="entry name" value="SEGREGATION AND CONDENSATION PROTEIN B"/>
    <property type="match status" value="1"/>
</dbReference>
<dbReference type="InterPro" id="IPR005234">
    <property type="entry name" value="ScpB_csome_segregation"/>
</dbReference>
<protein>
    <submittedName>
        <fullName evidence="5">Segregation and condensation protein B</fullName>
    </submittedName>
</protein>
<accession>A0A2N3IF08</accession>
<sequence length="186" mass="21139">MDFLQNHIEALIFVSAEPISAKEIQNCLVEMFEADIPEENILEAIEKLQRKYEEDIYAFQIYQMGGGYQFLTKPAYQSSISILLKQKSKKRLSNAALETLAIVAYKQPITKTEIEQIRGVNSDYAIQKLLEKELLVIKGKSDALGRPLLYGTSDKFMDYFGINSLKDLPQPKDINPDENIIGEVSE</sequence>
<comment type="caution">
    <text evidence="5">The sequence shown here is derived from an EMBL/GenBank/DDBJ whole genome shotgun (WGS) entry which is preliminary data.</text>
</comment>
<dbReference type="PIRSF" id="PIRSF019345">
    <property type="entry name" value="ScpB"/>
    <property type="match status" value="1"/>
</dbReference>
<dbReference type="GO" id="GO:0051301">
    <property type="term" value="P:cell division"/>
    <property type="evidence" value="ECO:0007669"/>
    <property type="project" value="UniProtKB-KW"/>
</dbReference>
<dbReference type="PANTHER" id="PTHR34298:SF2">
    <property type="entry name" value="SEGREGATION AND CONDENSATION PROTEIN B"/>
    <property type="match status" value="1"/>
</dbReference>
<evidence type="ECO:0000256" key="3">
    <source>
        <dbReference type="ARBA" id="ARBA00022829"/>
    </source>
</evidence>
<dbReference type="RefSeq" id="WP_101358823.1">
    <property type="nucleotide sequence ID" value="NZ_NKXO01000022.1"/>
</dbReference>
<dbReference type="Proteomes" id="UP000233387">
    <property type="component" value="Unassembled WGS sequence"/>
</dbReference>
<keyword evidence="6" id="KW-1185">Reference proteome</keyword>
<keyword evidence="2" id="KW-0132">Cell division</keyword>
<keyword evidence="1" id="KW-0963">Cytoplasm</keyword>
<dbReference type="InterPro" id="IPR036390">
    <property type="entry name" value="WH_DNA-bd_sf"/>
</dbReference>
<evidence type="ECO:0000313" key="6">
    <source>
        <dbReference type="Proteomes" id="UP000233387"/>
    </source>
</evidence>
<keyword evidence="3" id="KW-0159">Chromosome partition</keyword>
<dbReference type="NCBIfam" id="TIGR00281">
    <property type="entry name" value="SMC-Scp complex subunit ScpB"/>
    <property type="match status" value="1"/>
</dbReference>
<name>A0A2N3IF08_9BACT</name>
<gene>
    <name evidence="5" type="ORF">Rain11_1554</name>
</gene>
<evidence type="ECO:0000256" key="1">
    <source>
        <dbReference type="ARBA" id="ARBA00022490"/>
    </source>
</evidence>
<dbReference type="OrthoDB" id="9806226at2"/>
<evidence type="ECO:0000313" key="5">
    <source>
        <dbReference type="EMBL" id="PKQ68899.1"/>
    </source>
</evidence>
<dbReference type="Gene3D" id="1.10.10.10">
    <property type="entry name" value="Winged helix-like DNA-binding domain superfamily/Winged helix DNA-binding domain"/>
    <property type="match status" value="2"/>
</dbReference>
<dbReference type="SUPFAM" id="SSF46785">
    <property type="entry name" value="Winged helix' DNA-binding domain"/>
    <property type="match status" value="2"/>
</dbReference>
<dbReference type="InterPro" id="IPR036388">
    <property type="entry name" value="WH-like_DNA-bd_sf"/>
</dbReference>
<evidence type="ECO:0000256" key="2">
    <source>
        <dbReference type="ARBA" id="ARBA00022618"/>
    </source>
</evidence>
<dbReference type="Pfam" id="PF04079">
    <property type="entry name" value="SMC_ScpB"/>
    <property type="match status" value="1"/>
</dbReference>
<dbReference type="GO" id="GO:0051304">
    <property type="term" value="P:chromosome separation"/>
    <property type="evidence" value="ECO:0007669"/>
    <property type="project" value="InterPro"/>
</dbReference>
<dbReference type="AlphaFoldDB" id="A0A2N3IF08"/>
<reference evidence="5 6" key="1">
    <citation type="submission" date="2017-06" db="EMBL/GenBank/DDBJ databases">
        <title>Raineya orbicola gen. nov., sp. nov. a slightly thermophilic bacterium of the phylum Bacteroidetes and the description of Raineyaceae fam. nov.</title>
        <authorList>
            <person name="Albuquerque L."/>
            <person name="Polonia A.R.M."/>
            <person name="Barroso C."/>
            <person name="Froufe H.J.C."/>
            <person name="Lage O."/>
            <person name="Lobo-Da-Cunha A."/>
            <person name="Egas C."/>
            <person name="Da Costa M.S."/>
        </authorList>
    </citation>
    <scope>NUCLEOTIDE SEQUENCE [LARGE SCALE GENOMIC DNA]</scope>
    <source>
        <strain evidence="5 6">SPSPC-11</strain>
    </source>
</reference>
<proteinExistence type="predicted"/>
<organism evidence="5 6">
    <name type="scientific">Raineya orbicola</name>
    <dbReference type="NCBI Taxonomy" id="2016530"/>
    <lineage>
        <taxon>Bacteria</taxon>
        <taxon>Pseudomonadati</taxon>
        <taxon>Bacteroidota</taxon>
        <taxon>Cytophagia</taxon>
        <taxon>Cytophagales</taxon>
        <taxon>Raineyaceae</taxon>
        <taxon>Raineya</taxon>
    </lineage>
</organism>
<dbReference type="EMBL" id="NKXO01000022">
    <property type="protein sequence ID" value="PKQ68899.1"/>
    <property type="molecule type" value="Genomic_DNA"/>
</dbReference>
<keyword evidence="4" id="KW-0131">Cell cycle</keyword>